<proteinExistence type="predicted"/>
<feature type="compositionally biased region" description="Polar residues" evidence="2">
    <location>
        <begin position="372"/>
        <end position="382"/>
    </location>
</feature>
<dbReference type="GO" id="GO:0051726">
    <property type="term" value="P:regulation of cell cycle"/>
    <property type="evidence" value="ECO:0007669"/>
    <property type="project" value="TreeGrafter"/>
</dbReference>
<evidence type="ECO:0000256" key="3">
    <source>
        <dbReference type="SAM" id="Phobius"/>
    </source>
</evidence>
<keyword evidence="1" id="KW-0175">Coiled coil</keyword>
<dbReference type="EMBL" id="HBUF01090784">
    <property type="protein sequence ID" value="CAG6635663.1"/>
    <property type="molecule type" value="Transcribed_RNA"/>
</dbReference>
<feature type="region of interest" description="Disordered" evidence="2">
    <location>
        <begin position="1073"/>
        <end position="1132"/>
    </location>
</feature>
<protein>
    <submittedName>
        <fullName evidence="4">Hamartin</fullName>
    </submittedName>
</protein>
<feature type="transmembrane region" description="Helical" evidence="3">
    <location>
        <begin position="125"/>
        <end position="146"/>
    </location>
</feature>
<keyword evidence="3" id="KW-1133">Transmembrane helix</keyword>
<feature type="coiled-coil region" evidence="1">
    <location>
        <begin position="856"/>
        <end position="890"/>
    </location>
</feature>
<feature type="region of interest" description="Disordered" evidence="2">
    <location>
        <begin position="340"/>
        <end position="468"/>
    </location>
</feature>
<name>A0A8D8QQ63_9HEMI</name>
<evidence type="ECO:0000256" key="1">
    <source>
        <dbReference type="SAM" id="Coils"/>
    </source>
</evidence>
<dbReference type="GO" id="GO:0033596">
    <property type="term" value="C:TSC1-TSC2 complex"/>
    <property type="evidence" value="ECO:0007669"/>
    <property type="project" value="TreeGrafter"/>
</dbReference>
<dbReference type="PANTHER" id="PTHR15154:SF2">
    <property type="entry name" value="HAMARTIN"/>
    <property type="match status" value="1"/>
</dbReference>
<feature type="compositionally biased region" description="Low complexity" evidence="2">
    <location>
        <begin position="409"/>
        <end position="418"/>
    </location>
</feature>
<feature type="region of interest" description="Disordered" evidence="2">
    <location>
        <begin position="292"/>
        <end position="324"/>
    </location>
</feature>
<dbReference type="InterPro" id="IPR016024">
    <property type="entry name" value="ARM-type_fold"/>
</dbReference>
<organism evidence="4">
    <name type="scientific">Cacopsylla melanoneura</name>
    <dbReference type="NCBI Taxonomy" id="428564"/>
    <lineage>
        <taxon>Eukaryota</taxon>
        <taxon>Metazoa</taxon>
        <taxon>Ecdysozoa</taxon>
        <taxon>Arthropoda</taxon>
        <taxon>Hexapoda</taxon>
        <taxon>Insecta</taxon>
        <taxon>Pterygota</taxon>
        <taxon>Neoptera</taxon>
        <taxon>Paraneoptera</taxon>
        <taxon>Hemiptera</taxon>
        <taxon>Sternorrhyncha</taxon>
        <taxon>Psylloidea</taxon>
        <taxon>Psyllidae</taxon>
        <taxon>Psyllinae</taxon>
        <taxon>Cacopsylla</taxon>
    </lineage>
</organism>
<dbReference type="EMBL" id="HBUF01235875">
    <property type="protein sequence ID" value="CAG6675219.1"/>
    <property type="molecule type" value="Transcribed_RNA"/>
</dbReference>
<dbReference type="GO" id="GO:0008285">
    <property type="term" value="P:negative regulation of cell population proliferation"/>
    <property type="evidence" value="ECO:0007669"/>
    <property type="project" value="TreeGrafter"/>
</dbReference>
<dbReference type="InterPro" id="IPR007483">
    <property type="entry name" value="Hamartin"/>
</dbReference>
<dbReference type="EMBL" id="HBUF01090787">
    <property type="protein sequence ID" value="CAG6635666.1"/>
    <property type="molecule type" value="Transcribed_RNA"/>
</dbReference>
<dbReference type="GO" id="GO:0032007">
    <property type="term" value="P:negative regulation of TOR signaling"/>
    <property type="evidence" value="ECO:0007669"/>
    <property type="project" value="TreeGrafter"/>
</dbReference>
<accession>A0A8D8QQ63</accession>
<dbReference type="EMBL" id="HBUF01090783">
    <property type="protein sequence ID" value="CAG6635662.1"/>
    <property type="molecule type" value="Transcribed_RNA"/>
</dbReference>
<feature type="coiled-coil region" evidence="1">
    <location>
        <begin position="995"/>
        <end position="1054"/>
    </location>
</feature>
<feature type="region of interest" description="Disordered" evidence="2">
    <location>
        <begin position="712"/>
        <end position="733"/>
    </location>
</feature>
<dbReference type="PANTHER" id="PTHR15154">
    <property type="entry name" value="HAMARTIN"/>
    <property type="match status" value="1"/>
</dbReference>
<keyword evidence="3" id="KW-0812">Transmembrane</keyword>
<feature type="region of interest" description="Disordered" evidence="2">
    <location>
        <begin position="487"/>
        <end position="575"/>
    </location>
</feature>
<feature type="compositionally biased region" description="Low complexity" evidence="2">
    <location>
        <begin position="506"/>
        <end position="516"/>
    </location>
</feature>
<dbReference type="Pfam" id="PF04388">
    <property type="entry name" value="Hamartin"/>
    <property type="match status" value="1"/>
</dbReference>
<feature type="region of interest" description="Disordered" evidence="2">
    <location>
        <begin position="628"/>
        <end position="663"/>
    </location>
</feature>
<feature type="compositionally biased region" description="Polar residues" evidence="2">
    <location>
        <begin position="1095"/>
        <end position="1111"/>
    </location>
</feature>
<dbReference type="AlphaFoldDB" id="A0A8D8QQ63"/>
<sequence>MDTSTAQLFRALESNQTQSVDDAKDRFRNQFNSSKEPWLVNGLVDYFLVSNSIRAVDVLVIVREPHDRFLFDRISEILRSPTTRLGALTLLGHIVQRQTTWLYKIVHHPTLMKDLLRILKTDMDMVEVISALLVLNILLPIIPGLIGSHLTEIFEVFSRLAAWNSDAPRQLTSSHVLHLQVALYALFYQLYGMFPCTFIEYLKQEYNVKCDSTNACNVFQHTIKPMIETVRLHPFLILSSTEEELCKERWKKSEHHAVVFNCTRFLLDGTSESALRPLSLSSLDMTASLESSTRLPGGVIDSTGPAGGSEPNSPNPSSSLHSSYLLNGMDSPRFSLCCHLSGNTTPAPPHPPHSETTPTSIPNTPLYKLYPSSLSFPQQEGSSPPEAAIEATPETTPVKDIRPRGRSHTTSSASTSTAVCALTDFTSPSNENRKHGGSSDTPSSPSLLRTRGDLFNFPSSSSGGVGGERKPLALARLIDERLMAQEAALQGSSSSTDQRKPPSAPTSPLTLAPPTSGLDSLSLDENNSEPLHNSSESHSHSKLMSGEGGDGFPEDPCSGDQGGEGSEGACSTGGLHMPNILLLRRHRPRYLTECTLPTSQSLGLSSPRDVFPLGEPETRVRRAMSCPEMKKSGGGSMTGSVGSAGPPLPEEQDEGDDHPPAGSRLRLVACSTEDATTQTDDHPPTQHSYEHLFLGLFPSTFSYHHVHHHHHHFDMTSPQYPSHPLPGDDSSPYLTGHSLEPCCVRGPGRGEGFNNTSLEGSNMLVTRTPGNNFSVESELRFYKEQVSLMNLQLHFERHRRQVHLERNRRLLGKSRNNRASEEHNSALRDQVSLLQKDIERSSEGMRVLSADQRPLVEALETNVAKLKQENAQLHRDIGKIKTKCETLEQETKNEHEKRSILNEILHETKAKLFDSNNEMEHYKAAIAENKRLNNDLGYLQKEIIILGEMNSKYKDILSYLAQMKNEYSYSALFNEAYVHQIEQLHKLSDTQARHLESARNQNIRLEQLLAEKEKTIGGFKHLFTTVKTKYQEDLEAMTSRYRSVEASLARQRNEQLELFYQFDLNKMRLAKLSKHPGPATDKRVPLGAQGPPLPSSSHSNPTHLLSLSSFVEPTPPISSTPTEGQNSTLLEE</sequence>
<feature type="compositionally biased region" description="Polar residues" evidence="2">
    <location>
        <begin position="1123"/>
        <end position="1132"/>
    </location>
</feature>
<evidence type="ECO:0000313" key="4">
    <source>
        <dbReference type="EMBL" id="CAG6635666.1"/>
    </source>
</evidence>
<dbReference type="EMBL" id="HBUF01090786">
    <property type="protein sequence ID" value="CAG6635665.1"/>
    <property type="molecule type" value="Transcribed_RNA"/>
</dbReference>
<feature type="compositionally biased region" description="Low complexity" evidence="2">
    <location>
        <begin position="308"/>
        <end position="324"/>
    </location>
</feature>
<keyword evidence="3" id="KW-0472">Membrane</keyword>
<dbReference type="SUPFAM" id="SSF48371">
    <property type="entry name" value="ARM repeat"/>
    <property type="match status" value="1"/>
</dbReference>
<feature type="compositionally biased region" description="Polar residues" evidence="2">
    <location>
        <begin position="438"/>
        <end position="447"/>
    </location>
</feature>
<evidence type="ECO:0000256" key="2">
    <source>
        <dbReference type="SAM" id="MobiDB-lite"/>
    </source>
</evidence>
<reference evidence="4" key="1">
    <citation type="submission" date="2021-05" db="EMBL/GenBank/DDBJ databases">
        <authorList>
            <person name="Alioto T."/>
            <person name="Alioto T."/>
            <person name="Gomez Garrido J."/>
        </authorList>
    </citation>
    <scope>NUCLEOTIDE SEQUENCE</scope>
</reference>